<name>A0ABP9FUK3_9SPHI</name>
<dbReference type="RefSeq" id="WP_345329932.1">
    <property type="nucleotide sequence ID" value="NZ_BAABJI010000001.1"/>
</dbReference>
<dbReference type="EMBL" id="BAABJI010000001">
    <property type="protein sequence ID" value="GAA4909639.1"/>
    <property type="molecule type" value="Genomic_DNA"/>
</dbReference>
<dbReference type="GO" id="GO:0016874">
    <property type="term" value="F:ligase activity"/>
    <property type="evidence" value="ECO:0007669"/>
    <property type="project" value="UniProtKB-KW"/>
</dbReference>
<sequence length="168" mass="19414">MHTENPLILTLKLDDKVQTYFNQLRARYFPSERNFLDAHLTLFHHLPAEEPGVYSMIEELAARQQSLLIDVIKIVSTGNGVAFKCESAELQKVHNHLQQQWRQWLIPQDRQKLWPHITIQNKVSADTAANTLQELSSGFTPFVMPGSGLSLWRYLGGPWEHVDDYSFQ</sequence>
<comment type="caution">
    <text evidence="1">The sequence shown here is derived from an EMBL/GenBank/DDBJ whole genome shotgun (WGS) entry which is preliminary data.</text>
</comment>
<dbReference type="SUPFAM" id="SSF55144">
    <property type="entry name" value="LigT-like"/>
    <property type="match status" value="1"/>
</dbReference>
<accession>A0ABP9FUK3</accession>
<dbReference type="Proteomes" id="UP001501436">
    <property type="component" value="Unassembled WGS sequence"/>
</dbReference>
<evidence type="ECO:0000313" key="2">
    <source>
        <dbReference type="Proteomes" id="UP001501436"/>
    </source>
</evidence>
<proteinExistence type="predicted"/>
<evidence type="ECO:0000313" key="1">
    <source>
        <dbReference type="EMBL" id="GAA4909639.1"/>
    </source>
</evidence>
<protein>
    <submittedName>
        <fullName evidence="1">2'-5' RNA ligase family protein</fullName>
    </submittedName>
</protein>
<dbReference type="Gene3D" id="3.90.1140.10">
    <property type="entry name" value="Cyclic phosphodiesterase"/>
    <property type="match status" value="1"/>
</dbReference>
<dbReference type="InterPro" id="IPR009097">
    <property type="entry name" value="Cyclic_Pdiesterase"/>
</dbReference>
<organism evidence="1 2">
    <name type="scientific">Mucilaginibacter defluvii</name>
    <dbReference type="NCBI Taxonomy" id="1196019"/>
    <lineage>
        <taxon>Bacteria</taxon>
        <taxon>Pseudomonadati</taxon>
        <taxon>Bacteroidota</taxon>
        <taxon>Sphingobacteriia</taxon>
        <taxon>Sphingobacteriales</taxon>
        <taxon>Sphingobacteriaceae</taxon>
        <taxon>Mucilaginibacter</taxon>
    </lineage>
</organism>
<keyword evidence="1" id="KW-0436">Ligase</keyword>
<gene>
    <name evidence="1" type="ORF">GCM10023313_10910</name>
</gene>
<keyword evidence="2" id="KW-1185">Reference proteome</keyword>
<dbReference type="Pfam" id="PF13563">
    <property type="entry name" value="2_5_RNA_ligase2"/>
    <property type="match status" value="1"/>
</dbReference>
<reference evidence="2" key="1">
    <citation type="journal article" date="2019" name="Int. J. Syst. Evol. Microbiol.">
        <title>The Global Catalogue of Microorganisms (GCM) 10K type strain sequencing project: providing services to taxonomists for standard genome sequencing and annotation.</title>
        <authorList>
            <consortium name="The Broad Institute Genomics Platform"/>
            <consortium name="The Broad Institute Genome Sequencing Center for Infectious Disease"/>
            <person name="Wu L."/>
            <person name="Ma J."/>
        </authorList>
    </citation>
    <scope>NUCLEOTIDE SEQUENCE [LARGE SCALE GENOMIC DNA]</scope>
    <source>
        <strain evidence="2">JCM 18283</strain>
    </source>
</reference>